<dbReference type="InterPro" id="IPR012669">
    <property type="entry name" value="Pectate_lyase"/>
</dbReference>
<comment type="caution">
    <text evidence="2">The sequence shown here is derived from an EMBL/GenBank/DDBJ whole genome shotgun (WGS) entry which is preliminary data.</text>
</comment>
<reference evidence="2" key="1">
    <citation type="submission" date="2020-10" db="EMBL/GenBank/DDBJ databases">
        <authorList>
            <person name="Gilroy R."/>
        </authorList>
    </citation>
    <scope>NUCLEOTIDE SEQUENCE</scope>
    <source>
        <strain evidence="2">21143</strain>
    </source>
</reference>
<sequence length="632" mass="71326">MKRKIWGLTLFLLGSFFSLQAQNVSSLSWGQVCSGKMESEWYGSEEAQKIADDVIYVQRTSGGWMKNEDLHKLTPAKRQTLYNERNKQSCLDNSATTMEMRFLAKVYQKTGIEKYKTAFLKALNMIFIAEKTHGGWSQYYPLSSNGSYHNYLTFNDDLMTNVMKLLQEIANNKGDFENLVDAEMRAKCEVSFQKGLEVIIKCQVDDNGTKSAWCAQHDPETLLPVEGRPHELPSISGSESAHLLSFLMTIENPSKELQATITSAVKWLDAHKIEDKALEDFTNDAGEKDRRVIDKPGSAIWGRFIQLGGKTGEEIYNAFFTKLKNRNQKRSYTTNGKTYTYTEYEIATTSYKPEMAYQPIYAIYDDQYQHLYYRFLYNYEDSEPEIDNKGCPVVTSLNAIRRTSYQFLGNWCQNVINVEYPAWLQRIKDQEESAGYTTYPLTTETYTGSTTGDPTITYNFSGGISISNDKGKGYATGLSSIKSIKYSAGVKYTIQLPKGLTVNKIKFYGYDNYADADAYISTLNGTNYNSTEYVFPAKDAAGNATLTSHTFDFSEQPVQGTIEFIINGKQCGLAITLYSKDSTSGIDNTLNENKQNNVKKLLQNGQLLIIKDGTLYNAAGQIVEQNTNSDKL</sequence>
<dbReference type="Proteomes" id="UP000886722">
    <property type="component" value="Unassembled WGS sequence"/>
</dbReference>
<proteinExistence type="predicted"/>
<dbReference type="Gene3D" id="1.50.10.20">
    <property type="match status" value="1"/>
</dbReference>
<dbReference type="EMBL" id="DVKT01000032">
    <property type="protein sequence ID" value="HIT39206.1"/>
    <property type="molecule type" value="Genomic_DNA"/>
</dbReference>
<evidence type="ECO:0000256" key="1">
    <source>
        <dbReference type="SAM" id="SignalP"/>
    </source>
</evidence>
<keyword evidence="1" id="KW-0732">Signal</keyword>
<dbReference type="EC" id="4.2.2.2" evidence="2"/>
<evidence type="ECO:0000313" key="3">
    <source>
        <dbReference type="Proteomes" id="UP000886722"/>
    </source>
</evidence>
<reference evidence="2" key="2">
    <citation type="journal article" date="2021" name="PeerJ">
        <title>Extensive microbial diversity within the chicken gut microbiome revealed by metagenomics and culture.</title>
        <authorList>
            <person name="Gilroy R."/>
            <person name="Ravi A."/>
            <person name="Getino M."/>
            <person name="Pursley I."/>
            <person name="Horton D.L."/>
            <person name="Alikhan N.F."/>
            <person name="Baker D."/>
            <person name="Gharbi K."/>
            <person name="Hall N."/>
            <person name="Watson M."/>
            <person name="Adriaenssens E.M."/>
            <person name="Foster-Nyarko E."/>
            <person name="Jarju S."/>
            <person name="Secka A."/>
            <person name="Antonio M."/>
            <person name="Oren A."/>
            <person name="Chaudhuri R.R."/>
            <person name="La Ragione R."/>
            <person name="Hildebrand F."/>
            <person name="Pallen M.J."/>
        </authorList>
    </citation>
    <scope>NUCLEOTIDE SEQUENCE</scope>
    <source>
        <strain evidence="2">21143</strain>
    </source>
</reference>
<keyword evidence="2" id="KW-0456">Lyase</keyword>
<dbReference type="Pfam" id="PF09492">
    <property type="entry name" value="Pec_lyase"/>
    <property type="match status" value="1"/>
</dbReference>
<dbReference type="NCBIfam" id="TIGR02474">
    <property type="entry name" value="pec_lyase"/>
    <property type="match status" value="1"/>
</dbReference>
<gene>
    <name evidence="2" type="primary">pelA</name>
    <name evidence="2" type="ORF">IAD06_04105</name>
</gene>
<dbReference type="AlphaFoldDB" id="A0A9D1KDG7"/>
<organism evidence="2 3">
    <name type="scientific">Candidatus Caccoplasma intestinavium</name>
    <dbReference type="NCBI Taxonomy" id="2840716"/>
    <lineage>
        <taxon>Bacteria</taxon>
        <taxon>Pseudomonadati</taxon>
        <taxon>Bacteroidota</taxon>
        <taxon>Bacteroidia</taxon>
        <taxon>Bacteroidales</taxon>
        <taxon>Bacteroidaceae</taxon>
        <taxon>Bacteroidaceae incertae sedis</taxon>
        <taxon>Candidatus Caccoplasma</taxon>
    </lineage>
</organism>
<dbReference type="SUPFAM" id="SSF81853">
    <property type="entry name" value="Family 10 polysaccharide lyase"/>
    <property type="match status" value="1"/>
</dbReference>
<name>A0A9D1KDG7_9BACT</name>
<evidence type="ECO:0000313" key="2">
    <source>
        <dbReference type="EMBL" id="HIT39206.1"/>
    </source>
</evidence>
<accession>A0A9D1KDG7</accession>
<feature type="chain" id="PRO_5039565294" evidence="1">
    <location>
        <begin position="22"/>
        <end position="632"/>
    </location>
</feature>
<feature type="signal peptide" evidence="1">
    <location>
        <begin position="1"/>
        <end position="21"/>
    </location>
</feature>
<dbReference type="GO" id="GO:0030570">
    <property type="term" value="F:pectate lyase activity"/>
    <property type="evidence" value="ECO:0007669"/>
    <property type="project" value="UniProtKB-EC"/>
</dbReference>
<protein>
    <submittedName>
        <fullName evidence="2">Pectate lyase</fullName>
        <ecNumber evidence="2">4.2.2.2</ecNumber>
    </submittedName>
</protein>